<evidence type="ECO:0000313" key="1">
    <source>
        <dbReference type="EMBL" id="MPC94143.1"/>
    </source>
</evidence>
<accession>A0A5B7JIF3</accession>
<sequence>MLTGVVLNIHLVGLHTCPGPQLDFRELLTKPALPTKHPITDLPPRLASTNVACPPPFLPHVLHFSSHLK</sequence>
<dbReference type="AlphaFoldDB" id="A0A5B7JIF3"/>
<keyword evidence="2" id="KW-1185">Reference proteome</keyword>
<protein>
    <submittedName>
        <fullName evidence="1">Uncharacterized protein</fullName>
    </submittedName>
</protein>
<proteinExistence type="predicted"/>
<comment type="caution">
    <text evidence="1">The sequence shown here is derived from an EMBL/GenBank/DDBJ whole genome shotgun (WGS) entry which is preliminary data.</text>
</comment>
<evidence type="ECO:0000313" key="2">
    <source>
        <dbReference type="Proteomes" id="UP000324222"/>
    </source>
</evidence>
<name>A0A5B7JIF3_PORTR</name>
<organism evidence="1 2">
    <name type="scientific">Portunus trituberculatus</name>
    <name type="common">Swimming crab</name>
    <name type="synonym">Neptunus trituberculatus</name>
    <dbReference type="NCBI Taxonomy" id="210409"/>
    <lineage>
        <taxon>Eukaryota</taxon>
        <taxon>Metazoa</taxon>
        <taxon>Ecdysozoa</taxon>
        <taxon>Arthropoda</taxon>
        <taxon>Crustacea</taxon>
        <taxon>Multicrustacea</taxon>
        <taxon>Malacostraca</taxon>
        <taxon>Eumalacostraca</taxon>
        <taxon>Eucarida</taxon>
        <taxon>Decapoda</taxon>
        <taxon>Pleocyemata</taxon>
        <taxon>Brachyura</taxon>
        <taxon>Eubrachyura</taxon>
        <taxon>Portunoidea</taxon>
        <taxon>Portunidae</taxon>
        <taxon>Portuninae</taxon>
        <taxon>Portunus</taxon>
    </lineage>
</organism>
<gene>
    <name evidence="1" type="ORF">E2C01_089296</name>
</gene>
<dbReference type="Proteomes" id="UP000324222">
    <property type="component" value="Unassembled WGS sequence"/>
</dbReference>
<dbReference type="EMBL" id="VSRR010097447">
    <property type="protein sequence ID" value="MPC94143.1"/>
    <property type="molecule type" value="Genomic_DNA"/>
</dbReference>
<reference evidence="1 2" key="1">
    <citation type="submission" date="2019-05" db="EMBL/GenBank/DDBJ databases">
        <title>Another draft genome of Portunus trituberculatus and its Hox gene families provides insights of decapod evolution.</title>
        <authorList>
            <person name="Jeong J.-H."/>
            <person name="Song I."/>
            <person name="Kim S."/>
            <person name="Choi T."/>
            <person name="Kim D."/>
            <person name="Ryu S."/>
            <person name="Kim W."/>
        </authorList>
    </citation>
    <scope>NUCLEOTIDE SEQUENCE [LARGE SCALE GENOMIC DNA]</scope>
    <source>
        <tissue evidence="1">Muscle</tissue>
    </source>
</reference>